<dbReference type="EMBL" id="LVWE01000003">
    <property type="protein sequence ID" value="OAD46407.1"/>
    <property type="molecule type" value="Genomic_DNA"/>
</dbReference>
<feature type="transmembrane region" description="Helical" evidence="1">
    <location>
        <begin position="521"/>
        <end position="540"/>
    </location>
</feature>
<evidence type="ECO:0000313" key="2">
    <source>
        <dbReference type="EMBL" id="OAD46407.1"/>
    </source>
</evidence>
<feature type="transmembrane region" description="Helical" evidence="1">
    <location>
        <begin position="443"/>
        <end position="463"/>
    </location>
</feature>
<keyword evidence="1" id="KW-0472">Membrane</keyword>
<keyword evidence="1" id="KW-1133">Transmembrane helix</keyword>
<reference evidence="2 3" key="1">
    <citation type="submission" date="2016-02" db="EMBL/GenBank/DDBJ databases">
        <title>Draft genome sequence of Polaribacter atrinae KACC17473.</title>
        <authorList>
            <person name="Shin S.-K."/>
            <person name="Yi H."/>
        </authorList>
    </citation>
    <scope>NUCLEOTIDE SEQUENCE [LARGE SCALE GENOMIC DNA]</scope>
    <source>
        <strain evidence="2 3">KACC 17473</strain>
    </source>
</reference>
<dbReference type="STRING" id="1333662.LPB303_02415"/>
<dbReference type="OrthoDB" id="996104at2"/>
<keyword evidence="3" id="KW-1185">Reference proteome</keyword>
<feature type="transmembrane region" description="Helical" evidence="1">
    <location>
        <begin position="67"/>
        <end position="86"/>
    </location>
</feature>
<evidence type="ECO:0000256" key="1">
    <source>
        <dbReference type="SAM" id="Phobius"/>
    </source>
</evidence>
<dbReference type="AlphaFoldDB" id="A0A176TEQ7"/>
<feature type="transmembrane region" description="Helical" evidence="1">
    <location>
        <begin position="23"/>
        <end position="47"/>
    </location>
</feature>
<feature type="transmembrane region" description="Helical" evidence="1">
    <location>
        <begin position="106"/>
        <end position="123"/>
    </location>
</feature>
<feature type="transmembrane region" description="Helical" evidence="1">
    <location>
        <begin position="470"/>
        <end position="492"/>
    </location>
</feature>
<dbReference type="Proteomes" id="UP000076923">
    <property type="component" value="Unassembled WGS sequence"/>
</dbReference>
<name>A0A176TEQ7_9FLAO</name>
<feature type="transmembrane region" description="Helical" evidence="1">
    <location>
        <begin position="383"/>
        <end position="402"/>
    </location>
</feature>
<organism evidence="2 3">
    <name type="scientific">Polaribacter atrinae</name>
    <dbReference type="NCBI Taxonomy" id="1333662"/>
    <lineage>
        <taxon>Bacteria</taxon>
        <taxon>Pseudomonadati</taxon>
        <taxon>Bacteroidota</taxon>
        <taxon>Flavobacteriia</taxon>
        <taxon>Flavobacteriales</taxon>
        <taxon>Flavobacteriaceae</taxon>
    </lineage>
</organism>
<evidence type="ECO:0000313" key="3">
    <source>
        <dbReference type="Proteomes" id="UP000076923"/>
    </source>
</evidence>
<comment type="caution">
    <text evidence="2">The sequence shown here is derived from an EMBL/GenBank/DDBJ whole genome shotgun (WGS) entry which is preliminary data.</text>
</comment>
<accession>A0A176TEQ7</accession>
<dbReference type="RefSeq" id="WP_068447756.1">
    <property type="nucleotide sequence ID" value="NZ_CP150660.1"/>
</dbReference>
<protein>
    <submittedName>
        <fullName evidence="2">Uncharacterized protein</fullName>
    </submittedName>
</protein>
<gene>
    <name evidence="2" type="ORF">LPB303_02415</name>
</gene>
<sequence length="549" mass="65298">MNFINKINKYLLEHYPLIWNTRLVWMLGVNIIVHLLFFLIGFSSVNGLADLKEHYKLDNFFFNTSNVYYNVLISIFILLIWIIFYLRNNAFKNLYSIKKGMVFQQFCIVFLIILISTSQFYSFKAGLKIKTRSLYNWQELDRDIKVFNKFSLFLMQEQVKYEIDKKEYPAPFPLKVAVGYDYNLTDNIDTTQAFFKKDGHFLQFYKFNNNSNLETNNSNKTRSAIAFDHYGDRTIIDISEFKEFLNPSLFNYSEEKFNYGQDSLDYKNQLNFYEEILSNKDDVKIKEGLNEVLSLSKKYEIKHNLTIDNWFELIDNKPSYLLTELIHSSNPKVEYYTSVGYEGNNLSSGKDIPYSKSLYFDFNDTDNFFKNVYESYFSGFDVIFMYFIIAFSFCLSILILIFKTTSIKTILLSFVASLVVLVLIVWLMSSSNNLFGYSKYNEYFIMLFISFLIIVFSIFSYILKWKKTVISIFWSLVLFAVPTFFLFAAFSYSRYLKDVYLELNPQNYNYKSNFEIWFQNYGFWAILLVSIITVYVYSLFIRKFKARPE</sequence>
<proteinExistence type="predicted"/>
<keyword evidence="1" id="KW-0812">Transmembrane</keyword>
<feature type="transmembrane region" description="Helical" evidence="1">
    <location>
        <begin position="409"/>
        <end position="428"/>
    </location>
</feature>